<dbReference type="RefSeq" id="WP_091985630.1">
    <property type="nucleotide sequence ID" value="NZ_FOYV01000001.1"/>
</dbReference>
<dbReference type="HAMAP" id="MF_01866">
    <property type="entry name" value="UPF0745"/>
    <property type="match status" value="1"/>
</dbReference>
<dbReference type="Pfam" id="PF05166">
    <property type="entry name" value="YcgL"/>
    <property type="match status" value="1"/>
</dbReference>
<dbReference type="AlphaFoldDB" id="A0A1I6GDD4"/>
<dbReference type="PROSITE" id="PS51648">
    <property type="entry name" value="YCGL"/>
    <property type="match status" value="1"/>
</dbReference>
<feature type="domain" description="YcgL" evidence="2">
    <location>
        <begin position="5"/>
        <end position="89"/>
    </location>
</feature>
<accession>A0A1I6GDD4</accession>
<dbReference type="PANTHER" id="PTHR38109">
    <property type="entry name" value="PROTEIN YCGL"/>
    <property type="match status" value="1"/>
</dbReference>
<gene>
    <name evidence="3" type="ORF">SAMN04488073_0504</name>
</gene>
<evidence type="ECO:0000256" key="1">
    <source>
        <dbReference type="HAMAP-Rule" id="MF_01866"/>
    </source>
</evidence>
<dbReference type="InterPro" id="IPR027354">
    <property type="entry name" value="YcgL_dom"/>
</dbReference>
<dbReference type="EMBL" id="FOYV01000001">
    <property type="protein sequence ID" value="SFR40140.1"/>
    <property type="molecule type" value="Genomic_DNA"/>
</dbReference>
<reference evidence="4" key="1">
    <citation type="submission" date="2016-10" db="EMBL/GenBank/DDBJ databases">
        <authorList>
            <person name="Varghese N."/>
            <person name="Submissions S."/>
        </authorList>
    </citation>
    <scope>NUCLEOTIDE SEQUENCE [LARGE SCALE GENOMIC DNA]</scope>
    <source>
        <strain evidence="4">CGMCC 1.6294</strain>
    </source>
</reference>
<dbReference type="Gene3D" id="3.10.510.20">
    <property type="entry name" value="YcgL domain"/>
    <property type="match status" value="1"/>
</dbReference>
<evidence type="ECO:0000259" key="2">
    <source>
        <dbReference type="PROSITE" id="PS51648"/>
    </source>
</evidence>
<dbReference type="OrthoDB" id="7062382at2"/>
<name>A0A1I6GDD4_9GAMM</name>
<sequence length="97" mass="11574">MKDRAFVSVFRSSKKNDTYVFVRRDQKWEDLPEGLRTIFGQPIHSMDLLLTPEKKLARTTGKQVLEAIAEKDFYLQMPEERENYVVDFKRKLERHSP</sequence>
<dbReference type="STRING" id="375760.SAMN04488073_0504"/>
<protein>
    <recommendedName>
        <fullName evidence="1">YcgL domain-containing protein SAMN04488073_0504</fullName>
    </recommendedName>
</protein>
<dbReference type="Proteomes" id="UP000199290">
    <property type="component" value="Unassembled WGS sequence"/>
</dbReference>
<evidence type="ECO:0000313" key="4">
    <source>
        <dbReference type="Proteomes" id="UP000199290"/>
    </source>
</evidence>
<dbReference type="InterPro" id="IPR038068">
    <property type="entry name" value="YcgL-like_sf"/>
</dbReference>
<proteinExistence type="inferred from homology"/>
<evidence type="ECO:0000313" key="3">
    <source>
        <dbReference type="EMBL" id="SFR40140.1"/>
    </source>
</evidence>
<dbReference type="PANTHER" id="PTHR38109:SF1">
    <property type="entry name" value="PROTEIN YCGL"/>
    <property type="match status" value="1"/>
</dbReference>
<keyword evidence="4" id="KW-1185">Reference proteome</keyword>
<dbReference type="SUPFAM" id="SSF160191">
    <property type="entry name" value="YcgL-like"/>
    <property type="match status" value="1"/>
</dbReference>
<organism evidence="3 4">
    <name type="scientific">Marinobacter gudaonensis</name>
    <dbReference type="NCBI Taxonomy" id="375760"/>
    <lineage>
        <taxon>Bacteria</taxon>
        <taxon>Pseudomonadati</taxon>
        <taxon>Pseudomonadota</taxon>
        <taxon>Gammaproteobacteria</taxon>
        <taxon>Pseudomonadales</taxon>
        <taxon>Marinobacteraceae</taxon>
        <taxon>Marinobacter</taxon>
    </lineage>
</organism>